<dbReference type="EMBL" id="CATOUU010001012">
    <property type="protein sequence ID" value="CAI9967104.1"/>
    <property type="molecule type" value="Genomic_DNA"/>
</dbReference>
<organism evidence="1">
    <name type="scientific">Hexamita inflata</name>
    <dbReference type="NCBI Taxonomy" id="28002"/>
    <lineage>
        <taxon>Eukaryota</taxon>
        <taxon>Metamonada</taxon>
        <taxon>Diplomonadida</taxon>
        <taxon>Hexamitidae</taxon>
        <taxon>Hexamitinae</taxon>
        <taxon>Hexamita</taxon>
    </lineage>
</organism>
<accession>A0AA86UT94</accession>
<dbReference type="AlphaFoldDB" id="A0AA86UT94"/>
<gene>
    <name evidence="2" type="ORF">HINF_LOCUS54083</name>
    <name evidence="1" type="ORF">HINF_LOCUS54749</name>
</gene>
<comment type="caution">
    <text evidence="1">The sequence shown here is derived from an EMBL/GenBank/DDBJ whole genome shotgun (WGS) entry which is preliminary data.</text>
</comment>
<evidence type="ECO:0000313" key="3">
    <source>
        <dbReference type="Proteomes" id="UP001642409"/>
    </source>
</evidence>
<sequence>MNKNWKTLPERSRQMDDSKESNRIYVYELILFNSKCSQMFASTLDNLQAYLQHRNSLVRLKLSDQKHQLFRSNSFCSPRTKENICSQSVYLNNKQNKQKVKLGRFKMTFIFSPLQKRSQFNLKSSLCIQTEEQKKKMQIDFQLKVKEDIMALGKLLCDSTDRII</sequence>
<reference evidence="2 3" key="2">
    <citation type="submission" date="2024-07" db="EMBL/GenBank/DDBJ databases">
        <authorList>
            <person name="Akdeniz Z."/>
        </authorList>
    </citation>
    <scope>NUCLEOTIDE SEQUENCE [LARGE SCALE GENOMIC DNA]</scope>
</reference>
<keyword evidence="3" id="KW-1185">Reference proteome</keyword>
<evidence type="ECO:0000313" key="1">
    <source>
        <dbReference type="EMBL" id="CAI9967104.1"/>
    </source>
</evidence>
<proteinExistence type="predicted"/>
<dbReference type="Proteomes" id="UP001642409">
    <property type="component" value="Unassembled WGS sequence"/>
</dbReference>
<reference evidence="1" key="1">
    <citation type="submission" date="2023-06" db="EMBL/GenBank/DDBJ databases">
        <authorList>
            <person name="Kurt Z."/>
        </authorList>
    </citation>
    <scope>NUCLEOTIDE SEQUENCE</scope>
</reference>
<dbReference type="EMBL" id="CAXDID020000279">
    <property type="protein sequence ID" value="CAL6069661.1"/>
    <property type="molecule type" value="Genomic_DNA"/>
</dbReference>
<evidence type="ECO:0000313" key="2">
    <source>
        <dbReference type="EMBL" id="CAL6069661.1"/>
    </source>
</evidence>
<name>A0AA86UT94_9EUKA</name>
<protein>
    <submittedName>
        <fullName evidence="2">Hypothetical_protein</fullName>
    </submittedName>
</protein>